<keyword evidence="2" id="KW-1185">Reference proteome</keyword>
<dbReference type="OrthoDB" id="10060618at2759"/>
<dbReference type="EMBL" id="BMAW01099003">
    <property type="protein sequence ID" value="GFS87752.1"/>
    <property type="molecule type" value="Genomic_DNA"/>
</dbReference>
<proteinExistence type="predicted"/>
<reference evidence="1" key="1">
    <citation type="submission" date="2020-08" db="EMBL/GenBank/DDBJ databases">
        <title>Multicomponent nature underlies the extraordinary mechanical properties of spider dragline silk.</title>
        <authorList>
            <person name="Kono N."/>
            <person name="Nakamura H."/>
            <person name="Mori M."/>
            <person name="Yoshida Y."/>
            <person name="Ohtoshi R."/>
            <person name="Malay A.D."/>
            <person name="Moran D.A.P."/>
            <person name="Tomita M."/>
            <person name="Numata K."/>
            <person name="Arakawa K."/>
        </authorList>
    </citation>
    <scope>NUCLEOTIDE SEQUENCE</scope>
</reference>
<name>A0A8X6N0Z4_NEPPI</name>
<accession>A0A8X6N0Z4</accession>
<sequence length="126" mass="14762">MCRNVQKRMRTRLKQTNSKFGEETSLSRKGRFTDRMIDLISIYCGNAIKQNKACLAGKRKTVRAVCFHFRSSDKEALQFFVVWYLIRDRLVPKGLLESCVGTIRHMNKLPMAIMDSIKLNIWQDLF</sequence>
<evidence type="ECO:0000313" key="1">
    <source>
        <dbReference type="EMBL" id="GFS87752.1"/>
    </source>
</evidence>
<organism evidence="1 2">
    <name type="scientific">Nephila pilipes</name>
    <name type="common">Giant wood spider</name>
    <name type="synonym">Nephila maculata</name>
    <dbReference type="NCBI Taxonomy" id="299642"/>
    <lineage>
        <taxon>Eukaryota</taxon>
        <taxon>Metazoa</taxon>
        <taxon>Ecdysozoa</taxon>
        <taxon>Arthropoda</taxon>
        <taxon>Chelicerata</taxon>
        <taxon>Arachnida</taxon>
        <taxon>Araneae</taxon>
        <taxon>Araneomorphae</taxon>
        <taxon>Entelegynae</taxon>
        <taxon>Araneoidea</taxon>
        <taxon>Nephilidae</taxon>
        <taxon>Nephila</taxon>
    </lineage>
</organism>
<protein>
    <submittedName>
        <fullName evidence="1">Uncharacterized protein</fullName>
    </submittedName>
</protein>
<dbReference type="Proteomes" id="UP000887013">
    <property type="component" value="Unassembled WGS sequence"/>
</dbReference>
<evidence type="ECO:0000313" key="2">
    <source>
        <dbReference type="Proteomes" id="UP000887013"/>
    </source>
</evidence>
<gene>
    <name evidence="1" type="ORF">NPIL_595251</name>
</gene>
<comment type="caution">
    <text evidence="1">The sequence shown here is derived from an EMBL/GenBank/DDBJ whole genome shotgun (WGS) entry which is preliminary data.</text>
</comment>
<dbReference type="AlphaFoldDB" id="A0A8X6N0Z4"/>